<name>A0A4S2B471_9BACE</name>
<accession>A0A4S2B471</accession>
<comment type="caution">
    <text evidence="2">The sequence shown here is derived from an EMBL/GenBank/DDBJ whole genome shotgun (WGS) entry which is preliminary data.</text>
</comment>
<dbReference type="SFLD" id="SFLDG01129">
    <property type="entry name" value="C1.5:_HAD__Beta-PGM__Phosphata"/>
    <property type="match status" value="1"/>
</dbReference>
<organism evidence="2 3">
    <name type="scientific">Bacteroides muris</name>
    <name type="common">ex Afrizal et al. 2022</name>
    <dbReference type="NCBI Taxonomy" id="2516960"/>
    <lineage>
        <taxon>Bacteria</taxon>
        <taxon>Pseudomonadati</taxon>
        <taxon>Bacteroidota</taxon>
        <taxon>Bacteroidia</taxon>
        <taxon>Bacteroidales</taxon>
        <taxon>Bacteroidaceae</taxon>
        <taxon>Bacteroides</taxon>
    </lineage>
</organism>
<reference evidence="2 3" key="1">
    <citation type="submission" date="2019-04" db="EMBL/GenBank/DDBJ databases">
        <title>Microbes associate with the intestines of laboratory mice.</title>
        <authorList>
            <person name="Navarre W."/>
            <person name="Wong E."/>
            <person name="Huang K."/>
            <person name="Tropini C."/>
            <person name="Ng K."/>
            <person name="Yu B."/>
        </authorList>
    </citation>
    <scope>NUCLEOTIDE SEQUENCE [LARGE SCALE GENOMIC DNA]</scope>
    <source>
        <strain evidence="2 3">NM69_E16B</strain>
    </source>
</reference>
<dbReference type="RefSeq" id="WP_136009152.1">
    <property type="nucleotide sequence ID" value="NZ_SRYZ01000004.1"/>
</dbReference>
<dbReference type="AlphaFoldDB" id="A0A4S2B471"/>
<dbReference type="InterPro" id="IPR023214">
    <property type="entry name" value="HAD_sf"/>
</dbReference>
<dbReference type="NCBIfam" id="TIGR01549">
    <property type="entry name" value="HAD-SF-IA-v1"/>
    <property type="match status" value="1"/>
</dbReference>
<dbReference type="Proteomes" id="UP000310532">
    <property type="component" value="Unassembled WGS sequence"/>
</dbReference>
<dbReference type="PRINTS" id="PR00413">
    <property type="entry name" value="HADHALOGNASE"/>
</dbReference>
<keyword evidence="1 2" id="KW-0378">Hydrolase</keyword>
<sequence length="244" mass="27179">MEDKLNVKGLIFDFGGTLDTGGNHWGEVLWEVYRHFDVPVAKDAFRKAYIHGERTLAMHPLIQPHFHFADVLCAKLRIQLGYLQEQGMLSASFAPREELAEAMAAYADGCTREVLARSARVLGRLRPKYSMVLVSNFYGNLHTVLQDAALLPLFDCVIESAVVGVRKPNPAIFALGVCACNLPVSETAVIGDSFDKDMKPARALGCRTIWLKGSQWEEPRDADSNPVDVVVTELEEIERCLEFI</sequence>
<evidence type="ECO:0000313" key="3">
    <source>
        <dbReference type="Proteomes" id="UP000310532"/>
    </source>
</evidence>
<dbReference type="GO" id="GO:0016787">
    <property type="term" value="F:hydrolase activity"/>
    <property type="evidence" value="ECO:0007669"/>
    <property type="project" value="UniProtKB-KW"/>
</dbReference>
<gene>
    <name evidence="2" type="ORF">E5355_03170</name>
</gene>
<dbReference type="InterPro" id="IPR051540">
    <property type="entry name" value="S-2-haloacid_dehalogenase"/>
</dbReference>
<dbReference type="SFLD" id="SFLDS00003">
    <property type="entry name" value="Haloacid_Dehalogenase"/>
    <property type="match status" value="1"/>
</dbReference>
<dbReference type="InterPro" id="IPR036412">
    <property type="entry name" value="HAD-like_sf"/>
</dbReference>
<dbReference type="SUPFAM" id="SSF56784">
    <property type="entry name" value="HAD-like"/>
    <property type="match status" value="1"/>
</dbReference>
<keyword evidence="3" id="KW-1185">Reference proteome</keyword>
<dbReference type="EMBL" id="SRYZ01000004">
    <property type="protein sequence ID" value="TGY08898.1"/>
    <property type="molecule type" value="Genomic_DNA"/>
</dbReference>
<dbReference type="Pfam" id="PF00702">
    <property type="entry name" value="Hydrolase"/>
    <property type="match status" value="1"/>
</dbReference>
<dbReference type="Gene3D" id="3.40.50.1000">
    <property type="entry name" value="HAD superfamily/HAD-like"/>
    <property type="match status" value="1"/>
</dbReference>
<dbReference type="InterPro" id="IPR006439">
    <property type="entry name" value="HAD-SF_hydro_IA"/>
</dbReference>
<evidence type="ECO:0000313" key="2">
    <source>
        <dbReference type="EMBL" id="TGY08898.1"/>
    </source>
</evidence>
<evidence type="ECO:0000256" key="1">
    <source>
        <dbReference type="ARBA" id="ARBA00022801"/>
    </source>
</evidence>
<dbReference type="PANTHER" id="PTHR43316">
    <property type="entry name" value="HYDROLASE, HALOACID DELAHOGENASE-RELATED"/>
    <property type="match status" value="1"/>
</dbReference>
<proteinExistence type="predicted"/>
<protein>
    <submittedName>
        <fullName evidence="2">HAD family hydrolase</fullName>
    </submittedName>
</protein>